<sequence length="98" mass="11319">MTEEEKFAEIEMDEDGRRVFFETSGSKWASLCEDLEEVRHNIKIVLARTFGKNWQNKVSPENLDNLVMDVYIMSNSSGELEDYDGASEFSNFGVIRNE</sequence>
<gene>
    <name evidence="1" type="ORF">GRX03_01040</name>
</gene>
<keyword evidence="2" id="KW-1185">Reference proteome</keyword>
<dbReference type="RefSeq" id="WP_159762350.1">
    <property type="nucleotide sequence ID" value="NZ_WUUT01000001.1"/>
</dbReference>
<organism evidence="1 2">
    <name type="scientific">Halovenus carboxidivorans</name>
    <dbReference type="NCBI Taxonomy" id="2692199"/>
    <lineage>
        <taxon>Archaea</taxon>
        <taxon>Methanobacteriati</taxon>
        <taxon>Methanobacteriota</taxon>
        <taxon>Stenosarchaea group</taxon>
        <taxon>Halobacteria</taxon>
        <taxon>Halobacteriales</taxon>
        <taxon>Haloarculaceae</taxon>
        <taxon>Halovenus</taxon>
    </lineage>
</organism>
<evidence type="ECO:0000313" key="2">
    <source>
        <dbReference type="Proteomes" id="UP000466535"/>
    </source>
</evidence>
<proteinExistence type="predicted"/>
<name>A0A6B0T1U3_9EURY</name>
<dbReference type="Proteomes" id="UP000466535">
    <property type="component" value="Unassembled WGS sequence"/>
</dbReference>
<dbReference type="EMBL" id="WUUT01000001">
    <property type="protein sequence ID" value="MXR50196.1"/>
    <property type="molecule type" value="Genomic_DNA"/>
</dbReference>
<comment type="caution">
    <text evidence="1">The sequence shown here is derived from an EMBL/GenBank/DDBJ whole genome shotgun (WGS) entry which is preliminary data.</text>
</comment>
<reference evidence="1 2" key="1">
    <citation type="submission" date="2019-12" db="EMBL/GenBank/DDBJ databases">
        <title>Isolation and characterization of three novel carbon monoxide-oxidizing members of Halobacteria from salione crusts and soils.</title>
        <authorList>
            <person name="Myers M.R."/>
            <person name="King G.M."/>
        </authorList>
    </citation>
    <scope>NUCLEOTIDE SEQUENCE [LARGE SCALE GENOMIC DNA]</scope>
    <source>
        <strain evidence="1 2">WSH3</strain>
    </source>
</reference>
<dbReference type="AlphaFoldDB" id="A0A6B0T1U3"/>
<evidence type="ECO:0000313" key="1">
    <source>
        <dbReference type="EMBL" id="MXR50196.1"/>
    </source>
</evidence>
<accession>A0A6B0T1U3</accession>
<protein>
    <submittedName>
        <fullName evidence="1">Uncharacterized protein</fullName>
    </submittedName>
</protein>